<evidence type="ECO:0000256" key="1">
    <source>
        <dbReference type="ARBA" id="ARBA00004141"/>
    </source>
</evidence>
<dbReference type="GO" id="GO:1990961">
    <property type="term" value="P:xenobiotic detoxification by transmembrane export across the plasma membrane"/>
    <property type="evidence" value="ECO:0007669"/>
    <property type="project" value="InterPro"/>
</dbReference>
<feature type="transmembrane region" description="Helical" evidence="6">
    <location>
        <begin position="116"/>
        <end position="136"/>
    </location>
</feature>
<evidence type="ECO:0000256" key="3">
    <source>
        <dbReference type="ARBA" id="ARBA00022692"/>
    </source>
</evidence>
<keyword evidence="5 6" id="KW-0472">Membrane</keyword>
<evidence type="ECO:0000256" key="5">
    <source>
        <dbReference type="ARBA" id="ARBA00023136"/>
    </source>
</evidence>
<organism evidence="7 8">
    <name type="scientific">Cannabis sativa</name>
    <name type="common">Hemp</name>
    <name type="synonym">Marijuana</name>
    <dbReference type="NCBI Taxonomy" id="3483"/>
    <lineage>
        <taxon>Eukaryota</taxon>
        <taxon>Viridiplantae</taxon>
        <taxon>Streptophyta</taxon>
        <taxon>Embryophyta</taxon>
        <taxon>Tracheophyta</taxon>
        <taxon>Spermatophyta</taxon>
        <taxon>Magnoliopsida</taxon>
        <taxon>eudicotyledons</taxon>
        <taxon>Gunneridae</taxon>
        <taxon>Pentapetalae</taxon>
        <taxon>rosids</taxon>
        <taxon>fabids</taxon>
        <taxon>Rosales</taxon>
        <taxon>Cannabaceae</taxon>
        <taxon>Cannabis</taxon>
    </lineage>
</organism>
<comment type="subcellular location">
    <subcellularLocation>
        <location evidence="1">Membrane</location>
        <topology evidence="1">Multi-pass membrane protein</topology>
    </subcellularLocation>
</comment>
<dbReference type="GO" id="GO:0016020">
    <property type="term" value="C:membrane"/>
    <property type="evidence" value="ECO:0007669"/>
    <property type="project" value="UniProtKB-SubCell"/>
</dbReference>
<feature type="transmembrane region" description="Helical" evidence="6">
    <location>
        <begin position="561"/>
        <end position="579"/>
    </location>
</feature>
<feature type="transmembrane region" description="Helical" evidence="6">
    <location>
        <begin position="699"/>
        <end position="719"/>
    </location>
</feature>
<feature type="transmembrane region" description="Helical" evidence="6">
    <location>
        <begin position="335"/>
        <end position="357"/>
    </location>
</feature>
<feature type="transmembrane region" description="Helical" evidence="6">
    <location>
        <begin position="442"/>
        <end position="467"/>
    </location>
</feature>
<feature type="transmembrane region" description="Helical" evidence="6">
    <location>
        <begin position="843"/>
        <end position="868"/>
    </location>
</feature>
<reference evidence="7 8" key="1">
    <citation type="journal article" date="2020" name="bioRxiv">
        <title>Sequence and annotation of 42 cannabis genomes reveals extensive copy number variation in cannabinoid synthesis and pathogen resistance genes.</title>
        <authorList>
            <person name="Mckernan K.J."/>
            <person name="Helbert Y."/>
            <person name="Kane L.T."/>
            <person name="Ebling H."/>
            <person name="Zhang L."/>
            <person name="Liu B."/>
            <person name="Eaton Z."/>
            <person name="Mclaughlin S."/>
            <person name="Kingan S."/>
            <person name="Baybayan P."/>
            <person name="Concepcion G."/>
            <person name="Jordan M."/>
            <person name="Riva A."/>
            <person name="Barbazuk W."/>
            <person name="Harkins T."/>
        </authorList>
    </citation>
    <scope>NUCLEOTIDE SEQUENCE [LARGE SCALE GENOMIC DNA]</scope>
    <source>
        <strain evidence="8">cv. Jamaican Lion 4</strain>
        <tissue evidence="7">Leaf</tissue>
    </source>
</reference>
<feature type="transmembrane region" description="Helical" evidence="6">
    <location>
        <begin position="216"/>
        <end position="236"/>
    </location>
</feature>
<feature type="transmembrane region" description="Helical" evidence="6">
    <location>
        <begin position="372"/>
        <end position="392"/>
    </location>
</feature>
<feature type="transmembrane region" description="Helical" evidence="6">
    <location>
        <begin position="74"/>
        <end position="95"/>
    </location>
</feature>
<dbReference type="PANTHER" id="PTHR11206">
    <property type="entry name" value="MULTIDRUG RESISTANCE PROTEIN"/>
    <property type="match status" value="1"/>
</dbReference>
<feature type="transmembrane region" description="Helical" evidence="6">
    <location>
        <begin position="295"/>
        <end position="314"/>
    </location>
</feature>
<feature type="transmembrane region" description="Helical" evidence="6">
    <location>
        <begin position="1012"/>
        <end position="1035"/>
    </location>
</feature>
<proteinExistence type="inferred from homology"/>
<protein>
    <recommendedName>
        <fullName evidence="6">Protein DETOXIFICATION</fullName>
    </recommendedName>
    <alternativeName>
        <fullName evidence="6">Multidrug and toxic compound extrusion protein</fullName>
    </alternativeName>
</protein>
<dbReference type="AlphaFoldDB" id="A0A7J6DY23"/>
<feature type="transmembrane region" description="Helical" evidence="6">
    <location>
        <begin position="479"/>
        <end position="500"/>
    </location>
</feature>
<keyword evidence="4 6" id="KW-1133">Transmembrane helix</keyword>
<keyword evidence="3 6" id="KW-0812">Transmembrane</keyword>
<feature type="transmembrane region" description="Helical" evidence="6">
    <location>
        <begin position="740"/>
        <end position="764"/>
    </location>
</feature>
<feature type="transmembrane region" description="Helical" evidence="6">
    <location>
        <begin position="816"/>
        <end position="837"/>
    </location>
</feature>
<evidence type="ECO:0000256" key="6">
    <source>
        <dbReference type="RuleBase" id="RU004914"/>
    </source>
</evidence>
<evidence type="ECO:0000256" key="2">
    <source>
        <dbReference type="ARBA" id="ARBA00010199"/>
    </source>
</evidence>
<feature type="transmembrane region" description="Helical" evidence="6">
    <location>
        <begin position="156"/>
        <end position="174"/>
    </location>
</feature>
<feature type="transmembrane region" description="Helical" evidence="6">
    <location>
        <begin position="591"/>
        <end position="611"/>
    </location>
</feature>
<dbReference type="GO" id="GO:0042910">
    <property type="term" value="F:xenobiotic transmembrane transporter activity"/>
    <property type="evidence" value="ECO:0007669"/>
    <property type="project" value="InterPro"/>
</dbReference>
<feature type="transmembrane region" description="Helical" evidence="6">
    <location>
        <begin position="186"/>
        <end position="210"/>
    </location>
</feature>
<evidence type="ECO:0000313" key="8">
    <source>
        <dbReference type="Proteomes" id="UP000525078"/>
    </source>
</evidence>
<dbReference type="CDD" id="cd13132">
    <property type="entry name" value="MATE_eukaryotic"/>
    <property type="match status" value="2"/>
</dbReference>
<feature type="transmembrane region" description="Helical" evidence="6">
    <location>
        <begin position="954"/>
        <end position="972"/>
    </location>
</feature>
<feature type="transmembrane region" description="Helical" evidence="6">
    <location>
        <begin position="521"/>
        <end position="541"/>
    </location>
</feature>
<feature type="transmembrane region" description="Helical" evidence="6">
    <location>
        <begin position="617"/>
        <end position="639"/>
    </location>
</feature>
<comment type="similarity">
    <text evidence="2 6">Belongs to the multi antimicrobial extrusion (MATE) (TC 2.A.66.1) family.</text>
</comment>
<dbReference type="InterPro" id="IPR002528">
    <property type="entry name" value="MATE_fam"/>
</dbReference>
<feature type="transmembrane region" description="Helical" evidence="6">
    <location>
        <begin position="911"/>
        <end position="933"/>
    </location>
</feature>
<sequence length="1056" mass="115785">MEESLLLLEHSNHQEEDISRRNEIIHWKVFFEEVKKLGYLGGPLVIVLLCQYFLQVISMMMVGHLGQLPLSSSAIAISLSGVTGFSLLLGMASALETICGQAYGAKQYKKLGLQTYTSIFCLFLVCIPISLVWIFMGKILVFIGQDPQISHEAGKFIIWLIPALFAYATLQPLIRYFQTQSMITPMVITSFAILCFHIPLSWVLVFKFGLGNLGGALGIGISYWLNAVILCFYIKFSPLCEKTRAPISMEIFRGIKQFFRLAIPSAIMICLEWWSFELLILMSGILPNPQLETSVLSICLQTIATLYAIPYGVGAAVSTRVSNELGAGNPQGARIATFAAIFLAIAEMSIVTTTLFMSRSIFGYTFSNEKEVVSYVTDMAPLICLSIVLDSIQGIMSGVRKMNTINQTMEEERSLLLKPHISSGNHDEIIHWKVFFEEVKKLGYLGGPLVIVVLSQYLLQVISIMMVGHLGELALSSSAIANSLSVVTGLSVLMGMASALETICGQAYGAKQYKKLGLQTYTSIFCLFLVCIPISLVWIFMGKILVFIGQDPQISHEAGKFIIWLIPALFAYAILQPLIRYFQTQSMITPMVITSFAILCFHIPLCWVLVFKSGMGNVGGALAISISYWLNAIILGFYIKFSPLCEKTRAPISMEMFHGIGEFFRLAIPSAIMICLEWWSFELLILMSGILPNPQLETSVLSVCLQTISTLYAIPYGVGAAASTRVSNELGAGNPQGARIATFAAMFLAIAETSIVTTTLFMSRGIFGYTFSNEKEVVNYVTEMAPLVCLSVVLDSMQGVLSGIARGCGWQHIGAFINLGAFYLCGIPIAAILGFWVNMRGKGLWIGIQSGALVQTTLLAFVTGCTNWEKQVFFEEVKRLGFLGGPLVIVVLSQFLLQVISIMMVGHLGELALSSSAIAISLSGVTGFSVLFSPSCEKTRTSISIEIFHGIREFFRLAIPSAVMSCLEWWSFELLILMSGILPNPQLETSVLSICTRVANELGAGNPQGARIATFAAMFIAIVETSIVTTTLFMCRDVFACKETYQVLLEDVGGNT</sequence>
<dbReference type="GO" id="GO:0015297">
    <property type="term" value="F:antiporter activity"/>
    <property type="evidence" value="ECO:0007669"/>
    <property type="project" value="InterPro"/>
</dbReference>
<dbReference type="NCBIfam" id="TIGR00797">
    <property type="entry name" value="matE"/>
    <property type="match status" value="2"/>
</dbReference>
<dbReference type="EMBL" id="JAATIP010000351">
    <property type="protein sequence ID" value="KAF4350966.1"/>
    <property type="molecule type" value="Genomic_DNA"/>
</dbReference>
<feature type="transmembrane region" description="Helical" evidence="6">
    <location>
        <begin position="660"/>
        <end position="679"/>
    </location>
</feature>
<evidence type="ECO:0000313" key="7">
    <source>
        <dbReference type="EMBL" id="KAF4350966.1"/>
    </source>
</evidence>
<accession>A0A7J6DY23</accession>
<feature type="transmembrane region" description="Helical" evidence="6">
    <location>
        <begin position="257"/>
        <end position="275"/>
    </location>
</feature>
<dbReference type="Proteomes" id="UP000525078">
    <property type="component" value="Unassembled WGS sequence"/>
</dbReference>
<feature type="transmembrane region" description="Helical" evidence="6">
    <location>
        <begin position="37"/>
        <end position="54"/>
    </location>
</feature>
<name>A0A7J6DY23_CANSA</name>
<gene>
    <name evidence="7" type="ORF">F8388_021673</name>
</gene>
<evidence type="ECO:0000256" key="4">
    <source>
        <dbReference type="ARBA" id="ARBA00022989"/>
    </source>
</evidence>
<comment type="caution">
    <text evidence="7">The sequence shown here is derived from an EMBL/GenBank/DDBJ whole genome shotgun (WGS) entry which is preliminary data.</text>
</comment>
<dbReference type="Pfam" id="PF01554">
    <property type="entry name" value="MatE"/>
    <property type="match status" value="4"/>
</dbReference>
<dbReference type="InterPro" id="IPR045069">
    <property type="entry name" value="MATE_euk"/>
</dbReference>
<feature type="transmembrane region" description="Helical" evidence="6">
    <location>
        <begin position="880"/>
        <end position="905"/>
    </location>
</feature>